<evidence type="ECO:0000313" key="2">
    <source>
        <dbReference type="EMBL" id="GBN70580.1"/>
    </source>
</evidence>
<dbReference type="EMBL" id="BGPR01015783">
    <property type="protein sequence ID" value="GBN70580.1"/>
    <property type="molecule type" value="Genomic_DNA"/>
</dbReference>
<dbReference type="AlphaFoldDB" id="A0A4Y2R571"/>
<comment type="caution">
    <text evidence="2">The sequence shown here is derived from an EMBL/GenBank/DDBJ whole genome shotgun (WGS) entry which is preliminary data.</text>
</comment>
<evidence type="ECO:0000313" key="3">
    <source>
        <dbReference type="EMBL" id="GBN70643.1"/>
    </source>
</evidence>
<name>A0A4Y2R571_ARAVE</name>
<dbReference type="EMBL" id="BGPR01015797">
    <property type="protein sequence ID" value="GBN70643.1"/>
    <property type="molecule type" value="Genomic_DNA"/>
</dbReference>
<gene>
    <name evidence="2" type="ORF">AVEN_151883_1</name>
    <name evidence="3" type="ORF">AVEN_58891_1</name>
</gene>
<feature type="transmembrane region" description="Helical" evidence="1">
    <location>
        <begin position="73"/>
        <end position="95"/>
    </location>
</feature>
<sequence length="115" mass="13175">MTRKTPELGTPSPSFHATPTCGRLATTYDLACNRPHIRWIFSGIGFRTRSPSAPKPRPYHYATADSAAWSQHIILLFPTFILLLVNFLSNVYCFFKSIILDHLPFVRILTNFYKD</sequence>
<keyword evidence="4" id="KW-1185">Reference proteome</keyword>
<organism evidence="2 4">
    <name type="scientific">Araneus ventricosus</name>
    <name type="common">Orbweaver spider</name>
    <name type="synonym">Epeira ventricosa</name>
    <dbReference type="NCBI Taxonomy" id="182803"/>
    <lineage>
        <taxon>Eukaryota</taxon>
        <taxon>Metazoa</taxon>
        <taxon>Ecdysozoa</taxon>
        <taxon>Arthropoda</taxon>
        <taxon>Chelicerata</taxon>
        <taxon>Arachnida</taxon>
        <taxon>Araneae</taxon>
        <taxon>Araneomorphae</taxon>
        <taxon>Entelegynae</taxon>
        <taxon>Araneoidea</taxon>
        <taxon>Araneidae</taxon>
        <taxon>Araneus</taxon>
    </lineage>
</organism>
<keyword evidence="1" id="KW-0472">Membrane</keyword>
<keyword evidence="1" id="KW-0812">Transmembrane</keyword>
<accession>A0A4Y2R571</accession>
<protein>
    <submittedName>
        <fullName evidence="2">Uncharacterized protein</fullName>
    </submittedName>
</protein>
<dbReference type="Proteomes" id="UP000499080">
    <property type="component" value="Unassembled WGS sequence"/>
</dbReference>
<evidence type="ECO:0000313" key="4">
    <source>
        <dbReference type="Proteomes" id="UP000499080"/>
    </source>
</evidence>
<proteinExistence type="predicted"/>
<reference evidence="2 4" key="1">
    <citation type="journal article" date="2019" name="Sci. Rep.">
        <title>Orb-weaving spider Araneus ventricosus genome elucidates the spidroin gene catalogue.</title>
        <authorList>
            <person name="Kono N."/>
            <person name="Nakamura H."/>
            <person name="Ohtoshi R."/>
            <person name="Moran D.A.P."/>
            <person name="Shinohara A."/>
            <person name="Yoshida Y."/>
            <person name="Fujiwara M."/>
            <person name="Mori M."/>
            <person name="Tomita M."/>
            <person name="Arakawa K."/>
        </authorList>
    </citation>
    <scope>NUCLEOTIDE SEQUENCE [LARGE SCALE GENOMIC DNA]</scope>
</reference>
<keyword evidence="1" id="KW-1133">Transmembrane helix</keyword>
<evidence type="ECO:0000256" key="1">
    <source>
        <dbReference type="SAM" id="Phobius"/>
    </source>
</evidence>